<name>A0A813T971_9BILA</name>
<keyword evidence="10" id="KW-0804">Transcription</keyword>
<evidence type="ECO:0000313" key="18">
    <source>
        <dbReference type="EMBL" id="CAF0809328.1"/>
    </source>
</evidence>
<dbReference type="InterPro" id="IPR002219">
    <property type="entry name" value="PKC_DAG/PE"/>
</dbReference>
<accession>A0A813T971</accession>
<feature type="compositionally biased region" description="Polar residues" evidence="13">
    <location>
        <begin position="1103"/>
        <end position="1126"/>
    </location>
</feature>
<dbReference type="InterPro" id="IPR001214">
    <property type="entry name" value="SET_dom"/>
</dbReference>
<keyword evidence="5" id="KW-0479">Metal-binding</keyword>
<dbReference type="GO" id="GO:0035097">
    <property type="term" value="C:histone methyltransferase complex"/>
    <property type="evidence" value="ECO:0007669"/>
    <property type="project" value="TreeGrafter"/>
</dbReference>
<feature type="region of interest" description="Disordered" evidence="13">
    <location>
        <begin position="30"/>
        <end position="86"/>
    </location>
</feature>
<dbReference type="OrthoDB" id="308383at2759"/>
<dbReference type="InterPro" id="IPR003888">
    <property type="entry name" value="FYrich_N"/>
</dbReference>
<dbReference type="InterPro" id="IPR003889">
    <property type="entry name" value="FYrich_C"/>
</dbReference>
<feature type="compositionally biased region" description="Acidic residues" evidence="13">
    <location>
        <begin position="155"/>
        <end position="168"/>
    </location>
</feature>
<feature type="compositionally biased region" description="Low complexity" evidence="13">
    <location>
        <begin position="1029"/>
        <end position="1045"/>
    </location>
</feature>
<evidence type="ECO:0000256" key="7">
    <source>
        <dbReference type="ARBA" id="ARBA00022833"/>
    </source>
</evidence>
<evidence type="ECO:0000259" key="14">
    <source>
        <dbReference type="PROSITE" id="PS50016"/>
    </source>
</evidence>
<evidence type="ECO:0000256" key="11">
    <source>
        <dbReference type="ARBA" id="ARBA00023242"/>
    </source>
</evidence>
<dbReference type="SUPFAM" id="SSF57903">
    <property type="entry name" value="FYVE/PHD zinc finger"/>
    <property type="match status" value="2"/>
</dbReference>
<evidence type="ECO:0000256" key="9">
    <source>
        <dbReference type="ARBA" id="ARBA00023015"/>
    </source>
</evidence>
<dbReference type="Pfam" id="PF05964">
    <property type="entry name" value="FYRN"/>
    <property type="match status" value="1"/>
</dbReference>
<gene>
    <name evidence="18" type="ORF">GPM918_LOCUS3944</name>
    <name evidence="19" type="ORF">SRO942_LOCUS3944</name>
</gene>
<feature type="compositionally biased region" description="Polar residues" evidence="13">
    <location>
        <begin position="1276"/>
        <end position="1306"/>
    </location>
</feature>
<comment type="caution">
    <text evidence="18">The sequence shown here is derived from an EMBL/GenBank/DDBJ whole genome shotgun (WGS) entry which is preliminary data.</text>
</comment>
<dbReference type="InterPro" id="IPR011011">
    <property type="entry name" value="Znf_FYVE_PHD"/>
</dbReference>
<evidence type="ECO:0000256" key="13">
    <source>
        <dbReference type="SAM" id="MobiDB-lite"/>
    </source>
</evidence>
<dbReference type="PROSITE" id="PS50081">
    <property type="entry name" value="ZF_DAG_PE_2"/>
    <property type="match status" value="1"/>
</dbReference>
<feature type="domain" description="PHD-type" evidence="14">
    <location>
        <begin position="332"/>
        <end position="412"/>
    </location>
</feature>
<keyword evidence="4" id="KW-0949">S-adenosyl-L-methionine</keyword>
<dbReference type="GO" id="GO:0045893">
    <property type="term" value="P:positive regulation of DNA-templated transcription"/>
    <property type="evidence" value="ECO:0007669"/>
    <property type="project" value="TreeGrafter"/>
</dbReference>
<dbReference type="EMBL" id="CAJOBC010000508">
    <property type="protein sequence ID" value="CAF3594885.1"/>
    <property type="molecule type" value="Genomic_DNA"/>
</dbReference>
<evidence type="ECO:0000256" key="5">
    <source>
        <dbReference type="ARBA" id="ARBA00022723"/>
    </source>
</evidence>
<keyword evidence="3" id="KW-0808">Transferase</keyword>
<evidence type="ECO:0000313" key="19">
    <source>
        <dbReference type="EMBL" id="CAF3594885.1"/>
    </source>
</evidence>
<dbReference type="InterPro" id="IPR046341">
    <property type="entry name" value="SET_dom_sf"/>
</dbReference>
<evidence type="ECO:0000313" key="20">
    <source>
        <dbReference type="Proteomes" id="UP000663829"/>
    </source>
</evidence>
<evidence type="ECO:0008006" key="21">
    <source>
        <dbReference type="Google" id="ProtNLM"/>
    </source>
</evidence>
<feature type="domain" description="Phorbol-ester/DAG-type" evidence="15">
    <location>
        <begin position="451"/>
        <end position="512"/>
    </location>
</feature>
<dbReference type="SMART" id="SM00249">
    <property type="entry name" value="PHD"/>
    <property type="match status" value="4"/>
</dbReference>
<dbReference type="SMART" id="SM00317">
    <property type="entry name" value="SET"/>
    <property type="match status" value="1"/>
</dbReference>
<dbReference type="PROSITE" id="PS50016">
    <property type="entry name" value="ZF_PHD_2"/>
    <property type="match status" value="2"/>
</dbReference>
<dbReference type="InterPro" id="IPR019787">
    <property type="entry name" value="Znf_PHD-finger"/>
</dbReference>
<dbReference type="InterPro" id="IPR018247">
    <property type="entry name" value="EF_Hand_1_Ca_BS"/>
</dbReference>
<proteinExistence type="predicted"/>
<feature type="compositionally biased region" description="Basic and acidic residues" evidence="13">
    <location>
        <begin position="38"/>
        <end position="50"/>
    </location>
</feature>
<feature type="region of interest" description="Disordered" evidence="13">
    <location>
        <begin position="1222"/>
        <end position="1253"/>
    </location>
</feature>
<keyword evidence="2" id="KW-0489">Methyltransferase</keyword>
<dbReference type="PROSITE" id="PS50868">
    <property type="entry name" value="POST_SET"/>
    <property type="match status" value="1"/>
</dbReference>
<dbReference type="GO" id="GO:0042800">
    <property type="term" value="F:histone H3K4 methyltransferase activity"/>
    <property type="evidence" value="ECO:0007669"/>
    <property type="project" value="TreeGrafter"/>
</dbReference>
<dbReference type="Pfam" id="PF13832">
    <property type="entry name" value="zf-HC5HC2H_2"/>
    <property type="match status" value="1"/>
</dbReference>
<evidence type="ECO:0000256" key="10">
    <source>
        <dbReference type="ARBA" id="ARBA00023163"/>
    </source>
</evidence>
<feature type="compositionally biased region" description="Polar residues" evidence="13">
    <location>
        <begin position="1069"/>
        <end position="1092"/>
    </location>
</feature>
<dbReference type="Proteomes" id="UP000681722">
    <property type="component" value="Unassembled WGS sequence"/>
</dbReference>
<dbReference type="EMBL" id="CAJNOQ010000508">
    <property type="protein sequence ID" value="CAF0809328.1"/>
    <property type="molecule type" value="Genomic_DNA"/>
</dbReference>
<comment type="subcellular location">
    <subcellularLocation>
        <location evidence="1">Nucleus</location>
    </subcellularLocation>
</comment>
<dbReference type="PANTHER" id="PTHR45838">
    <property type="entry name" value="HISTONE-LYSINE-N-METHYLTRANSFERASE 2 KMT2 FAMILY MEMBER"/>
    <property type="match status" value="1"/>
</dbReference>
<feature type="domain" description="SET" evidence="16">
    <location>
        <begin position="1694"/>
        <end position="1810"/>
    </location>
</feature>
<dbReference type="Pfam" id="PF00856">
    <property type="entry name" value="SET"/>
    <property type="match status" value="1"/>
</dbReference>
<feature type="compositionally biased region" description="Polar residues" evidence="13">
    <location>
        <begin position="1243"/>
        <end position="1253"/>
    </location>
</feature>
<keyword evidence="7" id="KW-0862">Zinc</keyword>
<dbReference type="GO" id="GO:0032259">
    <property type="term" value="P:methylation"/>
    <property type="evidence" value="ECO:0007669"/>
    <property type="project" value="UniProtKB-KW"/>
</dbReference>
<dbReference type="Gene3D" id="2.170.270.10">
    <property type="entry name" value="SET domain"/>
    <property type="match status" value="1"/>
</dbReference>
<keyword evidence="6 12" id="KW-0863">Zinc-finger</keyword>
<dbReference type="PANTHER" id="PTHR45838:SF4">
    <property type="entry name" value="HISTONE-LYSINE N-METHYLTRANSFERASE TRITHORAX"/>
    <property type="match status" value="1"/>
</dbReference>
<dbReference type="InterPro" id="IPR013083">
    <property type="entry name" value="Znf_RING/FYVE/PHD"/>
</dbReference>
<organism evidence="18 20">
    <name type="scientific">Didymodactylos carnosus</name>
    <dbReference type="NCBI Taxonomy" id="1234261"/>
    <lineage>
        <taxon>Eukaryota</taxon>
        <taxon>Metazoa</taxon>
        <taxon>Spiralia</taxon>
        <taxon>Gnathifera</taxon>
        <taxon>Rotifera</taxon>
        <taxon>Eurotatoria</taxon>
        <taxon>Bdelloidea</taxon>
        <taxon>Philodinida</taxon>
        <taxon>Philodinidae</taxon>
        <taxon>Didymodactylos</taxon>
    </lineage>
</organism>
<feature type="compositionally biased region" description="Basic and acidic residues" evidence="13">
    <location>
        <begin position="67"/>
        <end position="79"/>
    </location>
</feature>
<keyword evidence="8" id="KW-0156">Chromatin regulator</keyword>
<evidence type="ECO:0000256" key="8">
    <source>
        <dbReference type="ARBA" id="ARBA00022853"/>
    </source>
</evidence>
<feature type="compositionally biased region" description="Low complexity" evidence="13">
    <location>
        <begin position="1231"/>
        <end position="1242"/>
    </location>
</feature>
<evidence type="ECO:0000256" key="2">
    <source>
        <dbReference type="ARBA" id="ARBA00022603"/>
    </source>
</evidence>
<evidence type="ECO:0000256" key="6">
    <source>
        <dbReference type="ARBA" id="ARBA00022771"/>
    </source>
</evidence>
<feature type="domain" description="Post-SET" evidence="17">
    <location>
        <begin position="1816"/>
        <end position="1832"/>
    </location>
</feature>
<evidence type="ECO:0000259" key="17">
    <source>
        <dbReference type="PROSITE" id="PS50868"/>
    </source>
</evidence>
<evidence type="ECO:0000256" key="1">
    <source>
        <dbReference type="ARBA" id="ARBA00004123"/>
    </source>
</evidence>
<dbReference type="SUPFAM" id="SSF82199">
    <property type="entry name" value="SET domain"/>
    <property type="match status" value="1"/>
</dbReference>
<dbReference type="Gene3D" id="3.30.40.10">
    <property type="entry name" value="Zinc/RING finger domain, C3HC4 (zinc finger)"/>
    <property type="match status" value="3"/>
</dbReference>
<keyword evidence="20" id="KW-1185">Reference proteome</keyword>
<dbReference type="InterPro" id="IPR001965">
    <property type="entry name" value="Znf_PHD"/>
</dbReference>
<evidence type="ECO:0000259" key="15">
    <source>
        <dbReference type="PROSITE" id="PS50081"/>
    </source>
</evidence>
<protein>
    <recommendedName>
        <fullName evidence="21">Histone-lysine N-methyltransferase</fullName>
    </recommendedName>
</protein>
<feature type="region of interest" description="Disordered" evidence="13">
    <location>
        <begin position="1028"/>
        <end position="1127"/>
    </location>
</feature>
<dbReference type="Pfam" id="PF05965">
    <property type="entry name" value="FYRC"/>
    <property type="match status" value="1"/>
</dbReference>
<evidence type="ECO:0000256" key="4">
    <source>
        <dbReference type="ARBA" id="ARBA00022691"/>
    </source>
</evidence>
<feature type="region of interest" description="Disordered" evidence="13">
    <location>
        <begin position="124"/>
        <end position="181"/>
    </location>
</feature>
<dbReference type="CDD" id="cd15506">
    <property type="entry name" value="PHD1_KMT2A_like"/>
    <property type="match status" value="1"/>
</dbReference>
<evidence type="ECO:0000259" key="16">
    <source>
        <dbReference type="PROSITE" id="PS50280"/>
    </source>
</evidence>
<feature type="region of interest" description="Disordered" evidence="13">
    <location>
        <begin position="1268"/>
        <end position="1306"/>
    </location>
</feature>
<keyword evidence="11" id="KW-0539">Nucleus</keyword>
<reference evidence="18" key="1">
    <citation type="submission" date="2021-02" db="EMBL/GenBank/DDBJ databases">
        <authorList>
            <person name="Nowell W R."/>
        </authorList>
    </citation>
    <scope>NUCLEOTIDE SEQUENCE</scope>
</reference>
<keyword evidence="9" id="KW-0805">Transcription regulation</keyword>
<feature type="domain" description="PHD-type" evidence="14">
    <location>
        <begin position="284"/>
        <end position="335"/>
    </location>
</feature>
<dbReference type="PROSITE" id="PS50280">
    <property type="entry name" value="SET"/>
    <property type="match status" value="1"/>
</dbReference>
<dbReference type="GO" id="GO:0008270">
    <property type="term" value="F:zinc ion binding"/>
    <property type="evidence" value="ECO:0007669"/>
    <property type="project" value="UniProtKB-KW"/>
</dbReference>
<sequence length="1832" mass="211403">MAQLELDLLALGAPLTITTGIVDASYQLQTKTTTAQRPQRECRQRKRPYDPSETDQLPQHHIKRTKSNNENERLSKSTDENQTNTNSFRFIKQATICENNHHESNELINGSSGSIINSISIDDEQTCDSLSSEIQSDSEDKDTPIPTVHDKADENSDNNDDELSNDSDEQQRNKAPPVQYFSKISTDQRPFISVLNKPSEQLSSYPKHLRKQIKRFHYLYDHGLRKSIEPTRVPETDDNEITVNETNDHTDYLTTKWELRNTFNRLDLFKEGYSVLSNEQFPFYSLCYMCGSVGNDLIYCNCCCEAYHCYCLNELERPKLFPIPDSWLCPNCNVCNICGLSGHTTNTLIACAECKKNYHLKCIKRGSNKYEQNQEQITINNNQNPTLKSSSSSCSTVFFRNQTWYCPRCIKCDCGQLLTCTERNLFSSFQSKSVISQQSMMCKDCLTNLKLMIGQNRKYDDIEKCHLCEKFIEQMITKQQHKQETSQLNLMQCQQCKNRFHPKCDGYLVEDCTLIGYIKSICFNIVCSKCNSNERDNIKRLIIDYKLQVIKSIIQNISSTISIMLNDTSNSPQRYLCRLQQLHESRGQSLNLHAFLNDLLIIVQRLLAQINIRRWQAAIDGCIVRQCPWFKTTFNNNQQLYYSIDSSSNHHSPLLPPPTQDHNYSLTNENYLMNLSSNYTSSESLIKYIDQDNTTYGDFTNLYQLDTRKCELCQTYSDRLSPPNIGRLISIGFKQWVHVGCILAAYSSQKLSPLDEPPYILRNIKDIIKQCQSKYTCHMCHKQGATVMCCEQDCNIRYHCDCIQKHYAQQQQIPSLNLVNGTLANLQTYCIKHYKKMNGETTTNDQIERISTETKQTNLSSNNIPIKPVKSINLSSTVYGDLNRELIGLNLDDLNLCIGSLQIHSIGNYDLLLDDDFDSDDCESNSSDNDDGSDEPTISKHLKLSHIYPNDYHSSRLYWSTKCAKNMTVYHLYISCESNYHNIRENHHNYEHGTSAQERQQIIHEQCQQYFKQLQMKIDEHRKEVKILSSSSTDKTTTHQQKQTSNIQLNKEKKKANNNNNVQKKTRELMSSASYENTSSVVKRQTPKSAIQNIRRPRDKNQCQKPSTKINHRPSPNINNKNYSNDIDSDKFNHRNSLTMKASNHYCHKVYSPNKTKEVMSVDFKTLQHLLPNISNREMSPSPFAILLAKALQQIQPTTLAIGPQPQASLSHAPILSYYLSSQQPNKDDNNNNNNINNINNNHKQQQHSSTNTVASDQLLQHLWKTMNSSKKHNESSQNQQPSKTSSTSHWRHMQQPNPLKKLQTNNDRIVQSNPQQTVDVVDLKIKSYQQIDQVDHQIKNHQLDTIDCLCVSENNKESSPIVLEADSVLLTDIVLSNKHKQNEQFPKDCLPQLDGCFDVDIDHNNDVDIDDVSQIIESLLDQIDQTNRQRSTSEHSLDLNGEYQLLDLNIELTPISPTKLHHQSPKKEQKCHKLSEDEIIEEYKRWKKSKYVQVKFRIQSDDGYEILSDDLNQAWATIVNLVRETRDDMKLTHLPLTLYDGHDAFGLNKTIVKTLLKQLQICTIKNYFQTQTTKKPLNESSSISPVQLPLSTSSSSSLKSMKMIVKQNEWYRKLILYKKQLKKQHRQYSKTTIYERKSHKRQRFGWLLNPSRKISYAKQTFEIDDALIHSRRIILEEASVSLRLYHLHYFSARCLLVGHSPIHGCGLFTLIDILEGQMIIEYSGEVIRPCLTDKRERENEGKGFGCYMFTVDSMHVIDATHRGNKARFINHSCEPNCFSKTVLCGGIKRIIIYALKDIQSGKELTYDYSFPEEDVKIPCCCRTDNCRLYLN</sequence>
<evidence type="ECO:0000256" key="12">
    <source>
        <dbReference type="PROSITE-ProRule" id="PRU00146"/>
    </source>
</evidence>
<evidence type="ECO:0000256" key="3">
    <source>
        <dbReference type="ARBA" id="ARBA00022679"/>
    </source>
</evidence>
<dbReference type="InterPro" id="IPR003616">
    <property type="entry name" value="Post-SET_dom"/>
</dbReference>
<dbReference type="Proteomes" id="UP000663829">
    <property type="component" value="Unassembled WGS sequence"/>
</dbReference>
<dbReference type="PROSITE" id="PS00018">
    <property type="entry name" value="EF_HAND_1"/>
    <property type="match status" value="1"/>
</dbReference>